<evidence type="ECO:0000313" key="10">
    <source>
        <dbReference type="Proteomes" id="UP000467700"/>
    </source>
</evidence>
<protein>
    <submittedName>
        <fullName evidence="9">Uncharacterized protein</fullName>
    </submittedName>
</protein>
<dbReference type="InterPro" id="IPR012677">
    <property type="entry name" value="Nucleotide-bd_a/b_plait_sf"/>
</dbReference>
<evidence type="ECO:0000259" key="8">
    <source>
        <dbReference type="PROSITE" id="PS51939"/>
    </source>
</evidence>
<dbReference type="PANTHER" id="PTHR22792">
    <property type="entry name" value="LUPUS LA PROTEIN-RELATED"/>
    <property type="match status" value="1"/>
</dbReference>
<feature type="region of interest" description="Disordered" evidence="5">
    <location>
        <begin position="382"/>
        <end position="492"/>
    </location>
</feature>
<feature type="compositionally biased region" description="Gly residues" evidence="5">
    <location>
        <begin position="417"/>
        <end position="426"/>
    </location>
</feature>
<reference evidence="9 10" key="1">
    <citation type="submission" date="2020-01" db="EMBL/GenBank/DDBJ databases">
        <authorList>
            <person name="Gupta K D."/>
        </authorList>
    </citation>
    <scope>NUCLEOTIDE SEQUENCE [LARGE SCALE GENOMIC DNA]</scope>
</reference>
<dbReference type="SUPFAM" id="SSF46785">
    <property type="entry name" value="Winged helix' DNA-binding domain"/>
    <property type="match status" value="1"/>
</dbReference>
<sequence>MAEVLSAPIAAVEPTNAAPTSTTTPEDVAMSDADTLEKMKKAAQQVEFYFADANLPYDKFMWTLYSKDPEHWIPLATVGSFKRMREHSANGMEWLANAIRLSTFLEVDETRTKIRRTTEPQEPKGQFERSVYAKGFGEEDPTLQGRLEEFFRKYGAVSAVRMRRDEHKKFKGSVFTEFTEFDTVKKFLEADLKPTWNSTELLIMTKEDYCEMKIKEKGLTGKSANHRRELLSSKKFDAFREMAKAKDGVKGVATEEQKKDVFLEFLGHKILIKQDEDGNGTIDEEDIPFVKGVTLKFDGCGGDVTWSEIKDPIKERFDGKAPYIKYARGENSGLVGFYKPLSEVDIEFVKTTIKIINKNEVTWTLPTEEEEKQFEIERAQAAAKNAFSHSGSRDSGRGKSGGGRGGGRGRGGRGRGGRGGGRGAGRSNGKDRNAEKAKEKLAGEENTGEKRKRAVEPDGGPHTGVRGQAAPPTLQTAKKAKTNDGAAAAPTS</sequence>
<comment type="subcellular location">
    <subcellularLocation>
        <location evidence="1">Nucleus</location>
    </subcellularLocation>
</comment>
<evidence type="ECO:0000256" key="2">
    <source>
        <dbReference type="ARBA" id="ARBA00022884"/>
    </source>
</evidence>
<evidence type="ECO:0000259" key="6">
    <source>
        <dbReference type="PROSITE" id="PS50102"/>
    </source>
</evidence>
<dbReference type="Pfam" id="PF08777">
    <property type="entry name" value="RRM_3"/>
    <property type="match status" value="1"/>
</dbReference>
<dbReference type="Proteomes" id="UP000467700">
    <property type="component" value="Unassembled WGS sequence"/>
</dbReference>
<keyword evidence="10" id="KW-1185">Reference proteome</keyword>
<accession>A0A8S0XPI8</accession>
<feature type="compositionally biased region" description="Gly residues" evidence="5">
    <location>
        <begin position="398"/>
        <end position="409"/>
    </location>
</feature>
<dbReference type="GO" id="GO:0006396">
    <property type="term" value="P:RNA processing"/>
    <property type="evidence" value="ECO:0007669"/>
    <property type="project" value="InterPro"/>
</dbReference>
<dbReference type="PROSITE" id="PS51939">
    <property type="entry name" value="XRRM"/>
    <property type="match status" value="1"/>
</dbReference>
<dbReference type="GO" id="GO:0005634">
    <property type="term" value="C:nucleus"/>
    <property type="evidence" value="ECO:0007669"/>
    <property type="project" value="UniProtKB-SubCell"/>
</dbReference>
<dbReference type="InterPro" id="IPR006630">
    <property type="entry name" value="La_HTH"/>
</dbReference>
<dbReference type="PANTHER" id="PTHR22792:SF140">
    <property type="entry name" value="ACHILLES, ISOFORM A"/>
    <property type="match status" value="1"/>
</dbReference>
<dbReference type="InterPro" id="IPR014886">
    <property type="entry name" value="La_xRRM"/>
</dbReference>
<feature type="domain" description="RRM" evidence="6">
    <location>
        <begin position="129"/>
        <end position="217"/>
    </location>
</feature>
<dbReference type="SUPFAM" id="SSF54928">
    <property type="entry name" value="RNA-binding domain, RBD"/>
    <property type="match status" value="1"/>
</dbReference>
<dbReference type="PRINTS" id="PR00302">
    <property type="entry name" value="LUPUSLA"/>
</dbReference>
<evidence type="ECO:0000259" key="7">
    <source>
        <dbReference type="PROSITE" id="PS50961"/>
    </source>
</evidence>
<dbReference type="InterPro" id="IPR000504">
    <property type="entry name" value="RRM_dom"/>
</dbReference>
<dbReference type="Gene3D" id="3.30.70.330">
    <property type="match status" value="2"/>
</dbReference>
<dbReference type="InterPro" id="IPR036388">
    <property type="entry name" value="WH-like_DNA-bd_sf"/>
</dbReference>
<feature type="compositionally biased region" description="Basic and acidic residues" evidence="5">
    <location>
        <begin position="428"/>
        <end position="449"/>
    </location>
</feature>
<name>A0A8S0XPI8_CYCAE</name>
<feature type="domain" description="HTH La-type RNA-binding" evidence="7">
    <location>
        <begin position="32"/>
        <end position="124"/>
    </location>
</feature>
<evidence type="ECO:0000256" key="1">
    <source>
        <dbReference type="ARBA" id="ARBA00004123"/>
    </source>
</evidence>
<evidence type="ECO:0000313" key="9">
    <source>
        <dbReference type="EMBL" id="CAA7261977.1"/>
    </source>
</evidence>
<evidence type="ECO:0000256" key="4">
    <source>
        <dbReference type="PROSITE-ProRule" id="PRU00332"/>
    </source>
</evidence>
<dbReference type="SMART" id="SM00715">
    <property type="entry name" value="LA"/>
    <property type="match status" value="1"/>
</dbReference>
<dbReference type="PROSITE" id="PS50102">
    <property type="entry name" value="RRM"/>
    <property type="match status" value="1"/>
</dbReference>
<dbReference type="EMBL" id="CACVBS010000035">
    <property type="protein sequence ID" value="CAA7261977.1"/>
    <property type="molecule type" value="Genomic_DNA"/>
</dbReference>
<proteinExistence type="predicted"/>
<organism evidence="9 10">
    <name type="scientific">Cyclocybe aegerita</name>
    <name type="common">Black poplar mushroom</name>
    <name type="synonym">Agrocybe aegerita</name>
    <dbReference type="NCBI Taxonomy" id="1973307"/>
    <lineage>
        <taxon>Eukaryota</taxon>
        <taxon>Fungi</taxon>
        <taxon>Dikarya</taxon>
        <taxon>Basidiomycota</taxon>
        <taxon>Agaricomycotina</taxon>
        <taxon>Agaricomycetes</taxon>
        <taxon>Agaricomycetidae</taxon>
        <taxon>Agaricales</taxon>
        <taxon>Agaricineae</taxon>
        <taxon>Bolbitiaceae</taxon>
        <taxon>Cyclocybe</taxon>
    </lineage>
</organism>
<keyword evidence="2 4" id="KW-0694">RNA-binding</keyword>
<dbReference type="OrthoDB" id="439993at2759"/>
<dbReference type="Pfam" id="PF00076">
    <property type="entry name" value="RRM_1"/>
    <property type="match status" value="1"/>
</dbReference>
<dbReference type="AlphaFoldDB" id="A0A8S0XPI8"/>
<keyword evidence="3" id="KW-0539">Nucleus</keyword>
<comment type="caution">
    <text evidence="9">The sequence shown here is derived from an EMBL/GenBank/DDBJ whole genome shotgun (WGS) entry which is preliminary data.</text>
</comment>
<evidence type="ECO:0000256" key="3">
    <source>
        <dbReference type="ARBA" id="ARBA00023242"/>
    </source>
</evidence>
<dbReference type="Gene3D" id="1.10.10.10">
    <property type="entry name" value="Winged helix-like DNA-binding domain superfamily/Winged helix DNA-binding domain"/>
    <property type="match status" value="1"/>
</dbReference>
<dbReference type="PROSITE" id="PS50961">
    <property type="entry name" value="HTH_LA"/>
    <property type="match status" value="1"/>
</dbReference>
<dbReference type="GO" id="GO:0003729">
    <property type="term" value="F:mRNA binding"/>
    <property type="evidence" value="ECO:0007669"/>
    <property type="project" value="TreeGrafter"/>
</dbReference>
<gene>
    <name evidence="9" type="ORF">AAE3_LOCUS4582</name>
</gene>
<dbReference type="InterPro" id="IPR045180">
    <property type="entry name" value="La_dom_prot"/>
</dbReference>
<dbReference type="InterPro" id="IPR035979">
    <property type="entry name" value="RBD_domain_sf"/>
</dbReference>
<feature type="domain" description="XRRM" evidence="8">
    <location>
        <begin position="288"/>
        <end position="408"/>
    </location>
</feature>
<evidence type="ECO:0000256" key="5">
    <source>
        <dbReference type="SAM" id="MobiDB-lite"/>
    </source>
</evidence>
<dbReference type="Pfam" id="PF05383">
    <property type="entry name" value="La"/>
    <property type="match status" value="1"/>
</dbReference>
<dbReference type="InterPro" id="IPR002344">
    <property type="entry name" value="Lupus_La"/>
</dbReference>
<dbReference type="GO" id="GO:1990904">
    <property type="term" value="C:ribonucleoprotein complex"/>
    <property type="evidence" value="ECO:0007669"/>
    <property type="project" value="UniProtKB-UniRule"/>
</dbReference>
<dbReference type="InterPro" id="IPR036390">
    <property type="entry name" value="WH_DNA-bd_sf"/>
</dbReference>
<dbReference type="CDD" id="cd12291">
    <property type="entry name" value="RRM1_La"/>
    <property type="match status" value="1"/>
</dbReference>